<evidence type="ECO:0000259" key="1">
    <source>
        <dbReference type="Pfam" id="PF01636"/>
    </source>
</evidence>
<dbReference type="PANTHER" id="PTHR21310:SF13">
    <property type="entry name" value="AMINOGLYCOSIDE PHOSPHOTRANSFERASE DOMAIN-CONTAINING PROTEIN"/>
    <property type="match status" value="1"/>
</dbReference>
<dbReference type="EMBL" id="JANIEX010000342">
    <property type="protein sequence ID" value="KAJ3568497.1"/>
    <property type="molecule type" value="Genomic_DNA"/>
</dbReference>
<dbReference type="Gene3D" id="3.90.1200.10">
    <property type="match status" value="1"/>
</dbReference>
<name>A0AAD5VUQ9_9AGAR</name>
<proteinExistence type="predicted"/>
<evidence type="ECO:0000313" key="2">
    <source>
        <dbReference type="EMBL" id="KAJ3568497.1"/>
    </source>
</evidence>
<dbReference type="AlphaFoldDB" id="A0AAD5VUQ9"/>
<gene>
    <name evidence="2" type="ORF">NP233_g5670</name>
</gene>
<dbReference type="PANTHER" id="PTHR21310">
    <property type="entry name" value="AMINOGLYCOSIDE PHOSPHOTRANSFERASE-RELATED-RELATED"/>
    <property type="match status" value="1"/>
</dbReference>
<evidence type="ECO:0000313" key="3">
    <source>
        <dbReference type="Proteomes" id="UP001213000"/>
    </source>
</evidence>
<protein>
    <recommendedName>
        <fullName evidence="1">Aminoglycoside phosphotransferase domain-containing protein</fullName>
    </recommendedName>
</protein>
<dbReference type="Pfam" id="PF01636">
    <property type="entry name" value="APH"/>
    <property type="match status" value="1"/>
</dbReference>
<accession>A0AAD5VUQ9</accession>
<feature type="domain" description="Aminoglycoside phosphotransferase" evidence="1">
    <location>
        <begin position="55"/>
        <end position="306"/>
    </location>
</feature>
<dbReference type="InterPro" id="IPR011009">
    <property type="entry name" value="Kinase-like_dom_sf"/>
</dbReference>
<organism evidence="2 3">
    <name type="scientific">Leucocoprinus birnbaumii</name>
    <dbReference type="NCBI Taxonomy" id="56174"/>
    <lineage>
        <taxon>Eukaryota</taxon>
        <taxon>Fungi</taxon>
        <taxon>Dikarya</taxon>
        <taxon>Basidiomycota</taxon>
        <taxon>Agaricomycotina</taxon>
        <taxon>Agaricomycetes</taxon>
        <taxon>Agaricomycetidae</taxon>
        <taxon>Agaricales</taxon>
        <taxon>Agaricineae</taxon>
        <taxon>Agaricaceae</taxon>
        <taxon>Leucocoprinus</taxon>
    </lineage>
</organism>
<sequence>MPRASRAISWVKDVLGLFQPAWTSEPPIPVLETIARVHLSIAKDVPCVVSFFAQGGFNKLYTIDVSGRTYLIRVALPVEPRLKTLSEVSTIDFVRTHATELIPRVIAYKAEITVADEDGLGFEWMIMEKIPGEVLENRWNSIDWEAKVLLVKTLVGVLAKLFGHPMSGIGNLYYSDSSFEVGQIVSMAFFWENHFDQDVPRGPFRSSYDWLRAHLTFVLNDSAAILNRPIIEGEDSEEDEEEREAAERYQTLANRLISLLPRIFSVLPDDAPSEMTMIHHDDISFHNLLVDDAGRLTGILDWECVSALPVWRGCTFPSFLSGPPRDEKPDVAGFIPDDDNPGKPPRLYFEHLREWEQTQLRQVFLDEMQRLQPDWVRAYRESAIKNDFCNAVLYCDVPFRNRYVRLWLDRVELMTDEELRGGPGEGYLPLEYERWLPM</sequence>
<dbReference type="InterPro" id="IPR002575">
    <property type="entry name" value="Aminoglycoside_PTrfase"/>
</dbReference>
<dbReference type="SUPFAM" id="SSF56112">
    <property type="entry name" value="Protein kinase-like (PK-like)"/>
    <property type="match status" value="1"/>
</dbReference>
<reference evidence="2" key="1">
    <citation type="submission" date="2022-07" db="EMBL/GenBank/DDBJ databases">
        <title>Genome Sequence of Leucocoprinus birnbaumii.</title>
        <authorList>
            <person name="Buettner E."/>
        </authorList>
    </citation>
    <scope>NUCLEOTIDE SEQUENCE</scope>
    <source>
        <strain evidence="2">VT141</strain>
    </source>
</reference>
<dbReference type="InterPro" id="IPR051678">
    <property type="entry name" value="AGP_Transferase"/>
</dbReference>
<dbReference type="Proteomes" id="UP001213000">
    <property type="component" value="Unassembled WGS sequence"/>
</dbReference>
<keyword evidence="3" id="KW-1185">Reference proteome</keyword>
<comment type="caution">
    <text evidence="2">The sequence shown here is derived from an EMBL/GenBank/DDBJ whole genome shotgun (WGS) entry which is preliminary data.</text>
</comment>